<dbReference type="AlphaFoldDB" id="A0A3D9HLJ6"/>
<proteinExistence type="predicted"/>
<evidence type="ECO:0000313" key="1">
    <source>
        <dbReference type="EMBL" id="RED50367.1"/>
    </source>
</evidence>
<dbReference type="EMBL" id="QRDX01000001">
    <property type="protein sequence ID" value="RED50367.1"/>
    <property type="molecule type" value="Genomic_DNA"/>
</dbReference>
<dbReference type="Proteomes" id="UP000256629">
    <property type="component" value="Unassembled WGS sequence"/>
</dbReference>
<protein>
    <submittedName>
        <fullName evidence="1">Uncharacterized protein</fullName>
    </submittedName>
</protein>
<dbReference type="Pfam" id="PF26622">
    <property type="entry name" value="DUF8199"/>
    <property type="match status" value="1"/>
</dbReference>
<accession>A0A3D9HLJ6</accession>
<comment type="caution">
    <text evidence="1">The sequence shown here is derived from an EMBL/GenBank/DDBJ whole genome shotgun (WGS) entry which is preliminary data.</text>
</comment>
<name>A0A3D9HLJ6_9FLAO</name>
<dbReference type="NCBIfam" id="NF047658">
    <property type="entry name" value="HYC_CC_PP"/>
    <property type="match status" value="1"/>
</dbReference>
<dbReference type="InterPro" id="IPR058060">
    <property type="entry name" value="HYC_CC_PP"/>
</dbReference>
<sequence>MFLASLVLFSTLSFTIEKHFCGDVLVDVAVFTEVEKCDMETEEKALAEITKKPCCKDEIDVVKGQDELLKSFNDFNIKQQQFITSIFYSYINLFEGIPKKIVPCRGYSPPILVRDILVLDQVFLI</sequence>
<dbReference type="InterPro" id="IPR058512">
    <property type="entry name" value="DUF8199"/>
</dbReference>
<keyword evidence="2" id="KW-1185">Reference proteome</keyword>
<organism evidence="1 2">
    <name type="scientific">Seonamhaeicola aphaedonensis</name>
    <dbReference type="NCBI Taxonomy" id="1461338"/>
    <lineage>
        <taxon>Bacteria</taxon>
        <taxon>Pseudomonadati</taxon>
        <taxon>Bacteroidota</taxon>
        <taxon>Flavobacteriia</taxon>
        <taxon>Flavobacteriales</taxon>
        <taxon>Flavobacteriaceae</taxon>
    </lineage>
</organism>
<evidence type="ECO:0000313" key="2">
    <source>
        <dbReference type="Proteomes" id="UP000256629"/>
    </source>
</evidence>
<reference evidence="1 2" key="1">
    <citation type="submission" date="2018-07" db="EMBL/GenBank/DDBJ databases">
        <title>Genomic Encyclopedia of Type Strains, Phase III (KMG-III): the genomes of soil and plant-associated and newly described type strains.</title>
        <authorList>
            <person name="Whitman W."/>
        </authorList>
    </citation>
    <scope>NUCLEOTIDE SEQUENCE [LARGE SCALE GENOMIC DNA]</scope>
    <source>
        <strain evidence="1 2">CECT 8487</strain>
    </source>
</reference>
<gene>
    <name evidence="1" type="ORF">DFQ02_101396</name>
</gene>